<dbReference type="InterPro" id="IPR001283">
    <property type="entry name" value="CRISP-related"/>
</dbReference>
<feature type="signal peptide" evidence="7">
    <location>
        <begin position="1"/>
        <end position="21"/>
    </location>
</feature>
<organism evidence="9 10">
    <name type="scientific">Anopheles dirus</name>
    <dbReference type="NCBI Taxonomy" id="7168"/>
    <lineage>
        <taxon>Eukaryota</taxon>
        <taxon>Metazoa</taxon>
        <taxon>Ecdysozoa</taxon>
        <taxon>Arthropoda</taxon>
        <taxon>Hexapoda</taxon>
        <taxon>Insecta</taxon>
        <taxon>Pterygota</taxon>
        <taxon>Neoptera</taxon>
        <taxon>Endopterygota</taxon>
        <taxon>Diptera</taxon>
        <taxon>Nematocera</taxon>
        <taxon>Culicoidea</taxon>
        <taxon>Culicidae</taxon>
        <taxon>Anophelinae</taxon>
        <taxon>Anopheles</taxon>
    </lineage>
</organism>
<proteinExistence type="inferred from homology"/>
<evidence type="ECO:0000256" key="2">
    <source>
        <dbReference type="ARBA" id="ARBA00009923"/>
    </source>
</evidence>
<keyword evidence="4 7" id="KW-0732">Signal</keyword>
<dbReference type="InterPro" id="IPR034763">
    <property type="entry name" value="P14a_insect"/>
</dbReference>
<dbReference type="PIRSF" id="PIRSF038921">
    <property type="entry name" value="P14a"/>
    <property type="match status" value="1"/>
</dbReference>
<dbReference type="Pfam" id="PF00188">
    <property type="entry name" value="CAP"/>
    <property type="match status" value="1"/>
</dbReference>
<dbReference type="SUPFAM" id="SSF55797">
    <property type="entry name" value="PR-1-like"/>
    <property type="match status" value="1"/>
</dbReference>
<feature type="chain" id="PRO_5013029107" description="Venom allergen-1" evidence="7">
    <location>
        <begin position="22"/>
        <end position="265"/>
    </location>
</feature>
<evidence type="ECO:0000313" key="10">
    <source>
        <dbReference type="Proteomes" id="UP000075884"/>
    </source>
</evidence>
<dbReference type="PANTHER" id="PTHR10334">
    <property type="entry name" value="CYSTEINE-RICH SECRETORY PROTEIN-RELATED"/>
    <property type="match status" value="1"/>
</dbReference>
<dbReference type="InterPro" id="IPR014044">
    <property type="entry name" value="CAP_dom"/>
</dbReference>
<dbReference type="Proteomes" id="UP000075884">
    <property type="component" value="Unassembled WGS sequence"/>
</dbReference>
<evidence type="ECO:0000313" key="9">
    <source>
        <dbReference type="EnsemblMetazoa" id="ADIR015925-PA"/>
    </source>
</evidence>
<comment type="subcellular location">
    <subcellularLocation>
        <location evidence="1">Secreted</location>
    </subcellularLocation>
</comment>
<name>A0A1Y9H2P4_9DIPT</name>
<evidence type="ECO:0000256" key="7">
    <source>
        <dbReference type="SAM" id="SignalP"/>
    </source>
</evidence>
<evidence type="ECO:0000256" key="5">
    <source>
        <dbReference type="ARBA" id="ARBA00023180"/>
    </source>
</evidence>
<reference evidence="10" key="1">
    <citation type="submission" date="2013-03" db="EMBL/GenBank/DDBJ databases">
        <title>The Genome Sequence of Anopheles dirus WRAIR2.</title>
        <authorList>
            <consortium name="The Broad Institute Genomics Platform"/>
            <person name="Neafsey D.E."/>
            <person name="Walton C."/>
            <person name="Walker B."/>
            <person name="Young S.K."/>
            <person name="Zeng Q."/>
            <person name="Gargeya S."/>
            <person name="Fitzgerald M."/>
            <person name="Haas B."/>
            <person name="Abouelleil A."/>
            <person name="Allen A.W."/>
            <person name="Alvarado L."/>
            <person name="Arachchi H.M."/>
            <person name="Berlin A.M."/>
            <person name="Chapman S.B."/>
            <person name="Gainer-Dewar J."/>
            <person name="Goldberg J."/>
            <person name="Griggs A."/>
            <person name="Gujja S."/>
            <person name="Hansen M."/>
            <person name="Howarth C."/>
            <person name="Imamovic A."/>
            <person name="Ireland A."/>
            <person name="Larimer J."/>
            <person name="McCowan C."/>
            <person name="Murphy C."/>
            <person name="Pearson M."/>
            <person name="Poon T.W."/>
            <person name="Priest M."/>
            <person name="Roberts A."/>
            <person name="Saif S."/>
            <person name="Shea T."/>
            <person name="Sisk P."/>
            <person name="Sykes S."/>
            <person name="Wortman J."/>
            <person name="Nusbaum C."/>
            <person name="Birren B."/>
        </authorList>
    </citation>
    <scope>NUCLEOTIDE SEQUENCE [LARGE SCALE GENOMIC DNA]</scope>
    <source>
        <strain evidence="10">WRAIR2</strain>
    </source>
</reference>
<evidence type="ECO:0000256" key="6">
    <source>
        <dbReference type="ARBA" id="ARBA00068306"/>
    </source>
</evidence>
<keyword evidence="5" id="KW-0325">Glycoprotein</keyword>
<keyword evidence="3" id="KW-0964">Secreted</keyword>
<dbReference type="EnsemblMetazoa" id="ADIR015925-RA">
    <property type="protein sequence ID" value="ADIR015925-PA"/>
    <property type="gene ID" value="ADIR015925"/>
</dbReference>
<dbReference type="CDD" id="cd05380">
    <property type="entry name" value="CAP_euk"/>
    <property type="match status" value="1"/>
</dbReference>
<keyword evidence="10" id="KW-1185">Reference proteome</keyword>
<evidence type="ECO:0000259" key="8">
    <source>
        <dbReference type="SMART" id="SM00198"/>
    </source>
</evidence>
<dbReference type="STRING" id="7168.A0A1Y9H2P4"/>
<evidence type="ECO:0000256" key="4">
    <source>
        <dbReference type="ARBA" id="ARBA00022729"/>
    </source>
</evidence>
<evidence type="ECO:0000256" key="1">
    <source>
        <dbReference type="ARBA" id="ARBA00004613"/>
    </source>
</evidence>
<reference evidence="9" key="2">
    <citation type="submission" date="2020-05" db="UniProtKB">
        <authorList>
            <consortium name="EnsemblMetazoa"/>
        </authorList>
    </citation>
    <scope>IDENTIFICATION</scope>
    <source>
        <strain evidence="9">WRAIR2</strain>
    </source>
</reference>
<evidence type="ECO:0000256" key="3">
    <source>
        <dbReference type="ARBA" id="ARBA00022525"/>
    </source>
</evidence>
<dbReference type="VEuPathDB" id="VectorBase:ADIR015925"/>
<dbReference type="SMART" id="SM00198">
    <property type="entry name" value="SCP"/>
    <property type="match status" value="1"/>
</dbReference>
<dbReference type="AlphaFoldDB" id="A0A1Y9H2P4"/>
<accession>A0A1Y9H2P4</accession>
<dbReference type="FunFam" id="3.40.33.10:FF:000007">
    <property type="entry name" value="Venom allergen"/>
    <property type="match status" value="1"/>
</dbReference>
<dbReference type="Gene3D" id="3.40.33.10">
    <property type="entry name" value="CAP"/>
    <property type="match status" value="1"/>
</dbReference>
<sequence length="265" mass="29916">MFYSTLFTVSLLALCFPGRLARDYCDADYCEPGEKNVGCSPPPERGGPVCLTHDAVFNVNLSTSEQLLVLHEHNKLRSQLASGRLGSFAPASRMPLLVWDSELARQASHNARSCVNGHDECRNTQKFRFVGQNIALERHSRHSNDSFGELMRLEINSWWREYNATTQAQLDRYPEDEPEPPIGHFTQMASDRTWKIGCSAQHWHEENELTVFYFVCNYSFTNMIGQPVYVKGTPAARCITGQDGEYPGLCSKKEVIFSTPSAIIN</sequence>
<protein>
    <recommendedName>
        <fullName evidence="6">Venom allergen-1</fullName>
    </recommendedName>
</protein>
<dbReference type="InterPro" id="IPR035940">
    <property type="entry name" value="CAP_sf"/>
</dbReference>
<feature type="domain" description="SCP" evidence="8">
    <location>
        <begin position="64"/>
        <end position="225"/>
    </location>
</feature>
<comment type="similarity">
    <text evidence="2">Belongs to the CRISP family.</text>
</comment>
<dbReference type="GO" id="GO:0005576">
    <property type="term" value="C:extracellular region"/>
    <property type="evidence" value="ECO:0007669"/>
    <property type="project" value="UniProtKB-SubCell"/>
</dbReference>